<dbReference type="Pfam" id="PF06551">
    <property type="entry name" value="DUF1120"/>
    <property type="match status" value="1"/>
</dbReference>
<proteinExistence type="predicted"/>
<name>A0A7Y8DTL1_PSETO</name>
<organism evidence="2 3">
    <name type="scientific">Pseudomonas tolaasii</name>
    <dbReference type="NCBI Taxonomy" id="29442"/>
    <lineage>
        <taxon>Bacteria</taxon>
        <taxon>Pseudomonadati</taxon>
        <taxon>Pseudomonadota</taxon>
        <taxon>Gammaproteobacteria</taxon>
        <taxon>Pseudomonadales</taxon>
        <taxon>Pseudomonadaceae</taxon>
        <taxon>Pseudomonas</taxon>
    </lineage>
</organism>
<evidence type="ECO:0000313" key="3">
    <source>
        <dbReference type="Proteomes" id="UP000549134"/>
    </source>
</evidence>
<dbReference type="GeneID" id="55845786"/>
<dbReference type="EMBL" id="JACAQK010000025">
    <property type="protein sequence ID" value="NWD39442.1"/>
    <property type="molecule type" value="Genomic_DNA"/>
</dbReference>
<dbReference type="AlphaFoldDB" id="A0A7Y8DTL1"/>
<keyword evidence="1" id="KW-0732">Signal</keyword>
<sequence length="206" mass="21608">MSITRNLLVAALLTSTGQALAASSVDLSVKGTITPSACTPALSNGGLVDFGKLSAKDLRPDQHTYLTRQDLQMTVICDASTLFAVAVKDNRAGSESSQDFYNFGLGLINDTEKLGYFTVTMSGPMADDVNVRGIASFDGGVTWERESALVDDGLTSVADMNTLAPVPVQRLVTGLQVSGAIAPARDLTLTSEVPLDGSLTMTVVYL</sequence>
<reference evidence="2 3" key="1">
    <citation type="submission" date="2020-04" db="EMBL/GenBank/DDBJ databases">
        <title>Molecular characterization of pseudomonads from Agaricus bisporus reveal novel blotch 2 pathogens in Western Europe.</title>
        <authorList>
            <person name="Taparia T."/>
            <person name="Krijger M."/>
            <person name="Haynes E."/>
            <person name="Elpinstone J.G."/>
            <person name="Noble R."/>
            <person name="Van Der Wolf J."/>
        </authorList>
    </citation>
    <scope>NUCLEOTIDE SEQUENCE [LARGE SCALE GENOMIC DNA]</scope>
    <source>
        <strain evidence="2 3">IPO3746</strain>
    </source>
</reference>
<evidence type="ECO:0000256" key="1">
    <source>
        <dbReference type="SAM" id="SignalP"/>
    </source>
</evidence>
<evidence type="ECO:0000313" key="2">
    <source>
        <dbReference type="EMBL" id="NWD39442.1"/>
    </source>
</evidence>
<gene>
    <name evidence="2" type="ORF">HX787_26650</name>
</gene>
<accession>A0A7Y8DTL1</accession>
<dbReference type="Proteomes" id="UP000549134">
    <property type="component" value="Unassembled WGS sequence"/>
</dbReference>
<dbReference type="InterPro" id="IPR010546">
    <property type="entry name" value="DUF1120"/>
</dbReference>
<feature type="chain" id="PRO_5031124449" evidence="1">
    <location>
        <begin position="22"/>
        <end position="206"/>
    </location>
</feature>
<comment type="caution">
    <text evidence="2">The sequence shown here is derived from an EMBL/GenBank/DDBJ whole genome shotgun (WGS) entry which is preliminary data.</text>
</comment>
<protein>
    <submittedName>
        <fullName evidence="2">DUF1120 domain-containing protein</fullName>
    </submittedName>
</protein>
<feature type="signal peptide" evidence="1">
    <location>
        <begin position="1"/>
        <end position="21"/>
    </location>
</feature>
<dbReference type="RefSeq" id="WP_016974573.1">
    <property type="nucleotide sequence ID" value="NZ_CP020369.1"/>
</dbReference>